<dbReference type="EMBL" id="REGN01003389">
    <property type="protein sequence ID" value="RNA22856.1"/>
    <property type="molecule type" value="Genomic_DNA"/>
</dbReference>
<evidence type="ECO:0000313" key="3">
    <source>
        <dbReference type="Proteomes" id="UP000276133"/>
    </source>
</evidence>
<dbReference type="AlphaFoldDB" id="A0A3M7RH00"/>
<keyword evidence="1" id="KW-0812">Transmembrane</keyword>
<keyword evidence="1" id="KW-0472">Membrane</keyword>
<keyword evidence="1" id="KW-1133">Transmembrane helix</keyword>
<dbReference type="Proteomes" id="UP000276133">
    <property type="component" value="Unassembled WGS sequence"/>
</dbReference>
<proteinExistence type="predicted"/>
<keyword evidence="3" id="KW-1185">Reference proteome</keyword>
<sequence length="82" mass="9624">MQQVLHTVFITLDLKPFILLLEIFTINKKKQLIKKQTKREELVLISIKLISIKFQFSHIYLSTGVLVLKTKLRCLDLSKIDI</sequence>
<accession>A0A3M7RH00</accession>
<protein>
    <submittedName>
        <fullName evidence="2">Uncharacterized protein</fullName>
    </submittedName>
</protein>
<evidence type="ECO:0000256" key="1">
    <source>
        <dbReference type="SAM" id="Phobius"/>
    </source>
</evidence>
<gene>
    <name evidence="2" type="ORF">BpHYR1_052051</name>
</gene>
<feature type="transmembrane region" description="Helical" evidence="1">
    <location>
        <begin position="6"/>
        <end position="26"/>
    </location>
</feature>
<comment type="caution">
    <text evidence="2">The sequence shown here is derived from an EMBL/GenBank/DDBJ whole genome shotgun (WGS) entry which is preliminary data.</text>
</comment>
<organism evidence="2 3">
    <name type="scientific">Brachionus plicatilis</name>
    <name type="common">Marine rotifer</name>
    <name type="synonym">Brachionus muelleri</name>
    <dbReference type="NCBI Taxonomy" id="10195"/>
    <lineage>
        <taxon>Eukaryota</taxon>
        <taxon>Metazoa</taxon>
        <taxon>Spiralia</taxon>
        <taxon>Gnathifera</taxon>
        <taxon>Rotifera</taxon>
        <taxon>Eurotatoria</taxon>
        <taxon>Monogononta</taxon>
        <taxon>Pseudotrocha</taxon>
        <taxon>Ploima</taxon>
        <taxon>Brachionidae</taxon>
        <taxon>Brachionus</taxon>
    </lineage>
</organism>
<name>A0A3M7RH00_BRAPC</name>
<evidence type="ECO:0000313" key="2">
    <source>
        <dbReference type="EMBL" id="RNA22856.1"/>
    </source>
</evidence>
<reference evidence="2 3" key="1">
    <citation type="journal article" date="2018" name="Sci. Rep.">
        <title>Genomic signatures of local adaptation to the degree of environmental predictability in rotifers.</title>
        <authorList>
            <person name="Franch-Gras L."/>
            <person name="Hahn C."/>
            <person name="Garcia-Roger E.M."/>
            <person name="Carmona M.J."/>
            <person name="Serra M."/>
            <person name="Gomez A."/>
        </authorList>
    </citation>
    <scope>NUCLEOTIDE SEQUENCE [LARGE SCALE GENOMIC DNA]</scope>
    <source>
        <strain evidence="2">HYR1</strain>
    </source>
</reference>